<gene>
    <name evidence="4" type="ORF">TWF481_004304</name>
</gene>
<name>A0AAV9WK39_9PEZI</name>
<keyword evidence="2" id="KW-0472">Membrane</keyword>
<evidence type="ECO:0000313" key="5">
    <source>
        <dbReference type="Proteomes" id="UP001370758"/>
    </source>
</evidence>
<keyword evidence="5" id="KW-1185">Reference proteome</keyword>
<evidence type="ECO:0000256" key="1">
    <source>
        <dbReference type="SAM" id="MobiDB-lite"/>
    </source>
</evidence>
<reference evidence="4 5" key="1">
    <citation type="submission" date="2023-08" db="EMBL/GenBank/DDBJ databases">
        <authorList>
            <person name="Palmer J.M."/>
        </authorList>
    </citation>
    <scope>NUCLEOTIDE SEQUENCE [LARGE SCALE GENOMIC DNA]</scope>
    <source>
        <strain evidence="4 5">TWF481</strain>
    </source>
</reference>
<feature type="region of interest" description="Disordered" evidence="1">
    <location>
        <begin position="162"/>
        <end position="219"/>
    </location>
</feature>
<accession>A0AAV9WK39</accession>
<evidence type="ECO:0000256" key="2">
    <source>
        <dbReference type="SAM" id="Phobius"/>
    </source>
</evidence>
<feature type="signal peptide" evidence="3">
    <location>
        <begin position="1"/>
        <end position="20"/>
    </location>
</feature>
<keyword evidence="2" id="KW-1133">Transmembrane helix</keyword>
<dbReference type="Proteomes" id="UP001370758">
    <property type="component" value="Unassembled WGS sequence"/>
</dbReference>
<dbReference type="EMBL" id="JAVHJL010000002">
    <property type="protein sequence ID" value="KAK6509566.1"/>
    <property type="molecule type" value="Genomic_DNA"/>
</dbReference>
<keyword evidence="2" id="KW-0812">Transmembrane</keyword>
<protein>
    <submittedName>
        <fullName evidence="4">Uncharacterized protein</fullName>
    </submittedName>
</protein>
<feature type="chain" id="PRO_5043328793" evidence="3">
    <location>
        <begin position="21"/>
        <end position="327"/>
    </location>
</feature>
<feature type="transmembrane region" description="Helical" evidence="2">
    <location>
        <begin position="227"/>
        <end position="248"/>
    </location>
</feature>
<evidence type="ECO:0000313" key="4">
    <source>
        <dbReference type="EMBL" id="KAK6509566.1"/>
    </source>
</evidence>
<feature type="region of interest" description="Disordered" evidence="1">
    <location>
        <begin position="261"/>
        <end position="286"/>
    </location>
</feature>
<sequence length="327" mass="35096">MPPFYIYITGILLLITAATAQISIAVVPECYFPDGSLTNSSDYRACNKGANVGASMCCATANRSGDEVDVCVSNGLCAGSDGGYYRAGCTDETWESPACLRICMVGDYMSNNAPVHFCKDGTVCCGNEAVGEACCKKGKGFQLPTIGLSRITETITIKYFEAGSPTSTSTPTPTPAFTINNIESTSTTSSTATETPSETSEPTPSSTSTSGNETTSTPQLMPDTVKIAMAISVPVVSISLIITGILLWDSRRRRTHRLPPIDTQGITRIPSPDMKTPESPVEIGSSDTRYEWPTASQLEQCARVYIPSNYYRRPPTPTLHVNVYEMH</sequence>
<dbReference type="AlphaFoldDB" id="A0AAV9WK39"/>
<organism evidence="4 5">
    <name type="scientific">Arthrobotrys musiformis</name>
    <dbReference type="NCBI Taxonomy" id="47236"/>
    <lineage>
        <taxon>Eukaryota</taxon>
        <taxon>Fungi</taxon>
        <taxon>Dikarya</taxon>
        <taxon>Ascomycota</taxon>
        <taxon>Pezizomycotina</taxon>
        <taxon>Orbiliomycetes</taxon>
        <taxon>Orbiliales</taxon>
        <taxon>Orbiliaceae</taxon>
        <taxon>Arthrobotrys</taxon>
    </lineage>
</organism>
<proteinExistence type="predicted"/>
<comment type="caution">
    <text evidence="4">The sequence shown here is derived from an EMBL/GenBank/DDBJ whole genome shotgun (WGS) entry which is preliminary data.</text>
</comment>
<feature type="compositionally biased region" description="Low complexity" evidence="1">
    <location>
        <begin position="183"/>
        <end position="218"/>
    </location>
</feature>
<evidence type="ECO:0000256" key="3">
    <source>
        <dbReference type="SAM" id="SignalP"/>
    </source>
</evidence>
<keyword evidence="3" id="KW-0732">Signal</keyword>